<protein>
    <recommendedName>
        <fullName evidence="3">MIF4G domain-containing protein</fullName>
    </recommendedName>
</protein>
<name>A0A8S9MAU4_BRACR</name>
<dbReference type="FunFam" id="1.25.40.180:FF:000030">
    <property type="entry name" value="Regulator of nonsense transcripts UPF2"/>
    <property type="match status" value="1"/>
</dbReference>
<dbReference type="InterPro" id="IPR003890">
    <property type="entry name" value="MIF4G-like_typ-3"/>
</dbReference>
<feature type="non-terminal residue" evidence="4">
    <location>
        <position position="1"/>
    </location>
</feature>
<dbReference type="GO" id="GO:0005737">
    <property type="term" value="C:cytoplasm"/>
    <property type="evidence" value="ECO:0007669"/>
    <property type="project" value="TreeGrafter"/>
</dbReference>
<feature type="region of interest" description="Disordered" evidence="2">
    <location>
        <begin position="1"/>
        <end position="98"/>
    </location>
</feature>
<organism evidence="4">
    <name type="scientific">Brassica cretica</name>
    <name type="common">Mustard</name>
    <dbReference type="NCBI Taxonomy" id="69181"/>
    <lineage>
        <taxon>Eukaryota</taxon>
        <taxon>Viridiplantae</taxon>
        <taxon>Streptophyta</taxon>
        <taxon>Embryophyta</taxon>
        <taxon>Tracheophyta</taxon>
        <taxon>Spermatophyta</taxon>
        <taxon>Magnoliopsida</taxon>
        <taxon>eudicotyledons</taxon>
        <taxon>Gunneridae</taxon>
        <taxon>Pentapetalae</taxon>
        <taxon>rosids</taxon>
        <taxon>malvids</taxon>
        <taxon>Brassicales</taxon>
        <taxon>Brassicaceae</taxon>
        <taxon>Brassiceae</taxon>
        <taxon>Brassica</taxon>
    </lineage>
</organism>
<keyword evidence="1" id="KW-0175">Coiled coil</keyword>
<dbReference type="SMART" id="SM00543">
    <property type="entry name" value="MIF4G"/>
    <property type="match status" value="2"/>
</dbReference>
<dbReference type="SUPFAM" id="SSF48371">
    <property type="entry name" value="ARM repeat"/>
    <property type="match status" value="2"/>
</dbReference>
<dbReference type="InterPro" id="IPR016024">
    <property type="entry name" value="ARM-type_fold"/>
</dbReference>
<dbReference type="InterPro" id="IPR039762">
    <property type="entry name" value="Nmd2/UPF2"/>
</dbReference>
<accession>A0A8S9MAU4</accession>
<dbReference type="GO" id="GO:0035145">
    <property type="term" value="C:exon-exon junction complex"/>
    <property type="evidence" value="ECO:0007669"/>
    <property type="project" value="TreeGrafter"/>
</dbReference>
<feature type="domain" description="MIF4G" evidence="3">
    <location>
        <begin position="883"/>
        <end position="1084"/>
    </location>
</feature>
<dbReference type="PANTHER" id="PTHR12839:SF7">
    <property type="entry name" value="REGULATOR OF NONSENSE TRANSCRIPTS 2"/>
    <property type="match status" value="1"/>
</dbReference>
<dbReference type="GO" id="GO:0003723">
    <property type="term" value="F:RNA binding"/>
    <property type="evidence" value="ECO:0007669"/>
    <property type="project" value="InterPro"/>
</dbReference>
<dbReference type="EMBL" id="QGKY02000089">
    <property type="protein sequence ID" value="KAF2614919.1"/>
    <property type="molecule type" value="Genomic_DNA"/>
</dbReference>
<dbReference type="GO" id="GO:0000184">
    <property type="term" value="P:nuclear-transcribed mRNA catabolic process, nonsense-mediated decay"/>
    <property type="evidence" value="ECO:0007669"/>
    <property type="project" value="InterPro"/>
</dbReference>
<dbReference type="InterPro" id="IPR056070">
    <property type="entry name" value="DUF7653"/>
</dbReference>
<reference evidence="4" key="1">
    <citation type="submission" date="2019-12" db="EMBL/GenBank/DDBJ databases">
        <title>Genome sequencing and annotation of Brassica cretica.</title>
        <authorList>
            <person name="Studholme D.J."/>
            <person name="Sarris P.F."/>
        </authorList>
    </citation>
    <scope>NUCLEOTIDE SEQUENCE</scope>
    <source>
        <strain evidence="4">PFS-102/07</strain>
        <tissue evidence="4">Leaf</tissue>
    </source>
</reference>
<dbReference type="PANTHER" id="PTHR12839">
    <property type="entry name" value="NONSENSE-MEDIATED MRNA DECAY PROTEIN 2 UP-FRAMESHIFT SUPPRESSOR 2"/>
    <property type="match status" value="1"/>
</dbReference>
<evidence type="ECO:0000259" key="3">
    <source>
        <dbReference type="SMART" id="SM00543"/>
    </source>
</evidence>
<evidence type="ECO:0000256" key="2">
    <source>
        <dbReference type="SAM" id="MobiDB-lite"/>
    </source>
</evidence>
<feature type="compositionally biased region" description="Basic and acidic residues" evidence="2">
    <location>
        <begin position="1106"/>
        <end position="1123"/>
    </location>
</feature>
<dbReference type="Gene3D" id="1.25.40.180">
    <property type="match status" value="2"/>
</dbReference>
<dbReference type="Pfam" id="PF02854">
    <property type="entry name" value="MIF4G"/>
    <property type="match status" value="2"/>
</dbReference>
<feature type="region of interest" description="Disordered" evidence="2">
    <location>
        <begin position="1106"/>
        <end position="1201"/>
    </location>
</feature>
<evidence type="ECO:0000313" key="4">
    <source>
        <dbReference type="EMBL" id="KAF2614919.1"/>
    </source>
</evidence>
<feature type="compositionally biased region" description="Low complexity" evidence="2">
    <location>
        <begin position="119"/>
        <end position="133"/>
    </location>
</feature>
<proteinExistence type="predicted"/>
<feature type="domain" description="MIF4G" evidence="3">
    <location>
        <begin position="689"/>
        <end position="868"/>
    </location>
</feature>
<feature type="compositionally biased region" description="Basic and acidic residues" evidence="2">
    <location>
        <begin position="1132"/>
        <end position="1147"/>
    </location>
</feature>
<feature type="region of interest" description="Disordered" evidence="2">
    <location>
        <begin position="113"/>
        <end position="192"/>
    </location>
</feature>
<dbReference type="Pfam" id="PF24670">
    <property type="entry name" value="DUF7653"/>
    <property type="match status" value="1"/>
</dbReference>
<sequence length="1224" mass="140087">MKKLFFFKSSSGNNATDKHILREEESETSPKSGGGGGGHALRRSRSLSSAAFLLDGTSSTGTRSSRQQTHSSRFRCFTPESQGEHGRMYNDSSPSLSSTCSSNVLDRFIDGEEHHSKQKSGSSSHSNHHSGSVKGRRLPPRVHTPSPLSDHVQENCSMKDASARSLSRSVVERLSHNNTHGESKALSYDSKEPMSGYYRNDHHGEEQESFLDGENMHVGTNHVCKEGELEKKYKEAEKRVKLLSQDLKENKFLSDCDFDVSSLVDEEKIGLALEVLTLLRSQMDERASAKEEIKRAKTDSELHIKRLDKEKSELQFELEKELDRRSMEWTSKLESFQMEEKRLRERVRELAEHNVSLQREVSTFHEKETERIDMMRNMEEKFNELSATAEETRGENVYLKQNLSKVQESYSGATEELDCVRRSFEAKEMECKELHKSVTRLVRTCGEQEKTIQGLRDSLSKQPLEKHEEMVKGLQMEQIRLTGVEFSLRKEVESTKIEADSLRAENVCLRGYDTMTTFKLDNEMKMRVGLLQDQGVMMLSESTQLCYKLLKFIRERLSEDMHNNGLSEQFLIESEMNVHGIRRGTESLKRSLQTVHSLLLEKANEIASNSESPMSTEPNNQSVEKLLRAELRAETLVTSLLREKLYSKEQEIEQLQAEVAAGVRGNEVLQREIQNVLDSLSINTHQLKDLKIQGVGCRLECYKVISILNTYEHVQHCKLTQSKTSLELLAYYSRMIATLATCMKDIPSTLVQMLEEEFNYLVHKKDQMNIESKIRNIRFIGELCKFKIVPSGLVFSCLKACLDDFTHHNIDVACNLLETCGRFLYRSPETTLRMTNMLDILMRLKNVKNLDPRQSTLVENAYYLCKPPERSARISKVRPPLHQYIRKLLFSDLDKDSITNVLKQLRKLPWSECEQYILKCFMKVHKGKYGQIHLIASLTSGLSRHHEEFAVAIVDEVLEEIRVGLELNEYGAQQKRLAHMRFLGELYNYEHVDSSVIFETLYLTLSYGHGTSEQEVLDPPEDFFRVRMVIILLETCGHYFDRGSSKKRLDQFLVHFQRYTLSKGHLPLDIEFDLQDLFANLRPNMTRYTTIDEINAAILQLEEREHASTADKVSVERHSDTKRPGMFLNGKSNEKNIGESGEAPKEESDSDSGSGSAVRDGQNEELDDGNHERGSDSDDGDDYEDGVGPGSDDDNEFRVRQKVVTVDPEEQADFDQELKALLQA</sequence>
<feature type="compositionally biased region" description="Basic and acidic residues" evidence="2">
    <location>
        <begin position="170"/>
        <end position="183"/>
    </location>
</feature>
<evidence type="ECO:0000256" key="1">
    <source>
        <dbReference type="SAM" id="Coils"/>
    </source>
</evidence>
<feature type="compositionally biased region" description="Low complexity" evidence="2">
    <location>
        <begin position="46"/>
        <end position="75"/>
    </location>
</feature>
<dbReference type="AlphaFoldDB" id="A0A8S9MAU4"/>
<feature type="compositionally biased region" description="Acidic residues" evidence="2">
    <location>
        <begin position="1177"/>
        <end position="1195"/>
    </location>
</feature>
<gene>
    <name evidence="4" type="ORF">F2Q70_00008627</name>
</gene>
<comment type="caution">
    <text evidence="4">The sequence shown here is derived from an EMBL/GenBank/DDBJ whole genome shotgun (WGS) entry which is preliminary data.</text>
</comment>
<feature type="coiled-coil region" evidence="1">
    <location>
        <begin position="279"/>
        <end position="395"/>
    </location>
</feature>